<keyword evidence="1" id="KW-1133">Transmembrane helix</keyword>
<proteinExistence type="predicted"/>
<keyword evidence="4" id="KW-1185">Reference proteome</keyword>
<name>A0ABD5ZIP2_9EURY</name>
<dbReference type="Pfam" id="PF07790">
    <property type="entry name" value="Pilin_N"/>
    <property type="match status" value="1"/>
</dbReference>
<evidence type="ECO:0000313" key="4">
    <source>
        <dbReference type="Proteomes" id="UP001596481"/>
    </source>
</evidence>
<evidence type="ECO:0000256" key="1">
    <source>
        <dbReference type="SAM" id="Phobius"/>
    </source>
</evidence>
<gene>
    <name evidence="3" type="ORF">ACFQJC_15730</name>
</gene>
<protein>
    <submittedName>
        <fullName evidence="3">Type IV pilin</fullName>
    </submittedName>
</protein>
<comment type="caution">
    <text evidence="3">The sequence shown here is derived from an EMBL/GenBank/DDBJ whole genome shotgun (WGS) entry which is preliminary data.</text>
</comment>
<accession>A0ABD5ZIP2</accession>
<dbReference type="InterPro" id="IPR012859">
    <property type="entry name" value="Pilin_N_archaeal"/>
</dbReference>
<feature type="transmembrane region" description="Helical" evidence="1">
    <location>
        <begin position="12"/>
        <end position="36"/>
    </location>
</feature>
<evidence type="ECO:0000259" key="2">
    <source>
        <dbReference type="Pfam" id="PF07790"/>
    </source>
</evidence>
<dbReference type="EMBL" id="JBHTAA010000005">
    <property type="protein sequence ID" value="MFC7204967.1"/>
    <property type="molecule type" value="Genomic_DNA"/>
</dbReference>
<organism evidence="3 4">
    <name type="scientific">Haloferax namakaokahaiae</name>
    <dbReference type="NCBI Taxonomy" id="1748331"/>
    <lineage>
        <taxon>Archaea</taxon>
        <taxon>Methanobacteriati</taxon>
        <taxon>Methanobacteriota</taxon>
        <taxon>Stenosarchaea group</taxon>
        <taxon>Halobacteria</taxon>
        <taxon>Halobacteriales</taxon>
        <taxon>Haloferacaceae</taxon>
        <taxon>Haloferax</taxon>
    </lineage>
</organism>
<evidence type="ECO:0000313" key="3">
    <source>
        <dbReference type="EMBL" id="MFC7204967.1"/>
    </source>
</evidence>
<reference evidence="3 4" key="1">
    <citation type="journal article" date="2019" name="Int. J. Syst. Evol. Microbiol.">
        <title>The Global Catalogue of Microorganisms (GCM) 10K type strain sequencing project: providing services to taxonomists for standard genome sequencing and annotation.</title>
        <authorList>
            <consortium name="The Broad Institute Genomics Platform"/>
            <consortium name="The Broad Institute Genome Sequencing Center for Infectious Disease"/>
            <person name="Wu L."/>
            <person name="Ma J."/>
        </authorList>
    </citation>
    <scope>NUCLEOTIDE SEQUENCE [LARGE SCALE GENOMIC DNA]</scope>
    <source>
        <strain evidence="3 4">DSM 29988</strain>
    </source>
</reference>
<dbReference type="Proteomes" id="UP001596481">
    <property type="component" value="Unassembled WGS sequence"/>
</dbReference>
<feature type="domain" description="Archaeal Type IV pilin N-terminal" evidence="2">
    <location>
        <begin position="7"/>
        <end position="87"/>
    </location>
</feature>
<keyword evidence="1" id="KW-0812">Transmembrane</keyword>
<sequence length="349" mass="36919">MPRDRARAISPVMDVALMVVIIVLLSGTTVVLFLGFTDSLNEPAPMFSQQGQVEISVENASITDQKIVLVHEAGGQVRAENLVVKFNTGNGTVRAEPAETGDLSDGTWSAGERLELDIDTDTVCTGADRLDVSVTHATDDQSYILSTQTIPVASEGFTIEDGSVVPNSGYQAEVTVLGTGFTYGAGGPNIDIRLDIAVGNASYDPWPGNVNNNGNPRSHTFTDQPAGAGIKVAATADKNGVYISPRTRWSNESDGWVYVLRDGDQPPNIAGFGDQDSASSYVGPYLDDDGNISLSDNEAIYLFELGNSQTGSSADFQDVVVLVTLQTERVTASVEKTTTGESVIVCPTS</sequence>
<dbReference type="RefSeq" id="WP_390225121.1">
    <property type="nucleotide sequence ID" value="NZ_JBHTAA010000005.1"/>
</dbReference>
<keyword evidence="1" id="KW-0472">Membrane</keyword>
<dbReference type="AlphaFoldDB" id="A0ABD5ZIP2"/>